<dbReference type="CDD" id="cd00886">
    <property type="entry name" value="MogA_MoaB"/>
    <property type="match status" value="1"/>
</dbReference>
<dbReference type="PROSITE" id="PS01078">
    <property type="entry name" value="MOCF_BIOSYNTHESIS_1"/>
    <property type="match status" value="1"/>
</dbReference>
<dbReference type="EMBL" id="AP019307">
    <property type="protein sequence ID" value="BBH16900.1"/>
    <property type="molecule type" value="Genomic_DNA"/>
</dbReference>
<dbReference type="PANTHER" id="PTHR43764">
    <property type="entry name" value="MOLYBDENUM COFACTOR BIOSYNTHESIS"/>
    <property type="match status" value="1"/>
</dbReference>
<protein>
    <recommendedName>
        <fullName evidence="3">MoaB/Mog domain-containing protein</fullName>
    </recommendedName>
</protein>
<evidence type="ECO:0000313" key="5">
    <source>
        <dbReference type="Proteomes" id="UP000271573"/>
    </source>
</evidence>
<accession>A0A3G9ID50</accession>
<evidence type="ECO:0000313" key="4">
    <source>
        <dbReference type="EMBL" id="BBH16900.1"/>
    </source>
</evidence>
<dbReference type="Proteomes" id="UP000271573">
    <property type="component" value="Chromosome"/>
</dbReference>
<dbReference type="InterPro" id="IPR008284">
    <property type="entry name" value="MoCF_biosynth_CS"/>
</dbReference>
<evidence type="ECO:0000259" key="3">
    <source>
        <dbReference type="SMART" id="SM00852"/>
    </source>
</evidence>
<evidence type="ECO:0000256" key="2">
    <source>
        <dbReference type="ARBA" id="ARBA00023150"/>
    </source>
</evidence>
<dbReference type="NCBIfam" id="TIGR00177">
    <property type="entry name" value="molyb_syn"/>
    <property type="match status" value="1"/>
</dbReference>
<dbReference type="GO" id="GO:0006777">
    <property type="term" value="P:Mo-molybdopterin cofactor biosynthetic process"/>
    <property type="evidence" value="ECO:0007669"/>
    <property type="project" value="UniProtKB-KW"/>
</dbReference>
<name>A0A3G9ID50_9ACTN</name>
<comment type="pathway">
    <text evidence="1">Cofactor biosynthesis; molybdopterin biosynthesis.</text>
</comment>
<keyword evidence="2" id="KW-0501">Molybdenum cofactor biosynthesis</keyword>
<dbReference type="AlphaFoldDB" id="A0A3G9ID50"/>
<evidence type="ECO:0000256" key="1">
    <source>
        <dbReference type="ARBA" id="ARBA00005046"/>
    </source>
</evidence>
<sequence>MDALSGVVVVASTRAAAGTYQDETGPILIEFLAELGIEAQAVVVPDGELVGTAIRTAADIGIDVILTTGGTGLTPTDLTPEFTRPLLHREIPGIAEALRAIGIAKGIPSAMLSRGVAGQIGRTLVINLPGSPGGVRDAIAVLRPVLEHALAQVAGGDHPRTP</sequence>
<dbReference type="PANTHER" id="PTHR43764:SF1">
    <property type="entry name" value="MOLYBDOPTERIN MOLYBDOTRANSFERASE"/>
    <property type="match status" value="1"/>
</dbReference>
<dbReference type="SUPFAM" id="SSF53218">
    <property type="entry name" value="Molybdenum cofactor biosynthesis proteins"/>
    <property type="match status" value="1"/>
</dbReference>
<proteinExistence type="predicted"/>
<dbReference type="SMART" id="SM00852">
    <property type="entry name" value="MoCF_biosynth"/>
    <property type="match status" value="1"/>
</dbReference>
<gene>
    <name evidence="4" type="ORF">Back2_11870</name>
</gene>
<dbReference type="RefSeq" id="WP_174233035.1">
    <property type="nucleotide sequence ID" value="NZ_AP019307.1"/>
</dbReference>
<dbReference type="KEGG" id="nbe:Back2_11870"/>
<feature type="domain" description="MoaB/Mog" evidence="3">
    <location>
        <begin position="6"/>
        <end position="149"/>
    </location>
</feature>
<reference evidence="4 5" key="1">
    <citation type="submission" date="2018-11" db="EMBL/GenBank/DDBJ databases">
        <title>Complete genome sequence of Nocardioides baekrokdamisoli strain KCTC 39748.</title>
        <authorList>
            <person name="Kang S.W."/>
            <person name="Lee K.C."/>
            <person name="Kim K.K."/>
            <person name="Kim J.S."/>
            <person name="Kim D.S."/>
            <person name="Ko S.H."/>
            <person name="Yang S.H."/>
            <person name="Shin Y.K."/>
            <person name="Lee J.S."/>
        </authorList>
    </citation>
    <scope>NUCLEOTIDE SEQUENCE [LARGE SCALE GENOMIC DNA]</scope>
    <source>
        <strain evidence="4 5">KCTC 39748</strain>
    </source>
</reference>
<dbReference type="Pfam" id="PF00994">
    <property type="entry name" value="MoCF_biosynth"/>
    <property type="match status" value="1"/>
</dbReference>
<dbReference type="InterPro" id="IPR001453">
    <property type="entry name" value="MoaB/Mog_dom"/>
</dbReference>
<dbReference type="UniPathway" id="UPA00344"/>
<dbReference type="Gene3D" id="3.40.980.10">
    <property type="entry name" value="MoaB/Mog-like domain"/>
    <property type="match status" value="1"/>
</dbReference>
<organism evidence="4 5">
    <name type="scientific">Nocardioides baekrokdamisoli</name>
    <dbReference type="NCBI Taxonomy" id="1804624"/>
    <lineage>
        <taxon>Bacteria</taxon>
        <taxon>Bacillati</taxon>
        <taxon>Actinomycetota</taxon>
        <taxon>Actinomycetes</taxon>
        <taxon>Propionibacteriales</taxon>
        <taxon>Nocardioidaceae</taxon>
        <taxon>Nocardioides</taxon>
    </lineage>
</organism>
<dbReference type="InterPro" id="IPR051920">
    <property type="entry name" value="MPT_Adenylyltrnsfr/MoaC-Rel"/>
</dbReference>
<keyword evidence="5" id="KW-1185">Reference proteome</keyword>
<dbReference type="InterPro" id="IPR036425">
    <property type="entry name" value="MoaB/Mog-like_dom_sf"/>
</dbReference>